<dbReference type="AlphaFoldDB" id="A0A8J5XL49"/>
<dbReference type="CDD" id="cd03378">
    <property type="entry name" value="beta_CA_cladeC"/>
    <property type="match status" value="1"/>
</dbReference>
<keyword evidence="2" id="KW-0862">Zinc</keyword>
<keyword evidence="3" id="KW-1133">Transmembrane helix</keyword>
<dbReference type="SUPFAM" id="SSF53056">
    <property type="entry name" value="beta-carbonic anhydrase, cab"/>
    <property type="match status" value="1"/>
</dbReference>
<dbReference type="Proteomes" id="UP000751190">
    <property type="component" value="Unassembled WGS sequence"/>
</dbReference>
<dbReference type="OrthoDB" id="10248475at2759"/>
<keyword evidence="3" id="KW-0812">Transmembrane</keyword>
<feature type="binding site" evidence="2">
    <location>
        <position position="232"/>
    </location>
    <ligand>
        <name>Zn(2+)</name>
        <dbReference type="ChEBI" id="CHEBI:29105"/>
    </ligand>
</feature>
<evidence type="ECO:0000256" key="2">
    <source>
        <dbReference type="PIRSR" id="PIRSR601765-1"/>
    </source>
</evidence>
<dbReference type="PANTHER" id="PTHR11002:SF79">
    <property type="entry name" value="CARBONIC ANHYDRASE 2"/>
    <property type="match status" value="1"/>
</dbReference>
<dbReference type="InterPro" id="IPR036874">
    <property type="entry name" value="Carbonic_anhydrase_sf"/>
</dbReference>
<comment type="cofactor">
    <cofactor evidence="2">
        <name>Zn(2+)</name>
        <dbReference type="ChEBI" id="CHEBI:29105"/>
    </cofactor>
    <text evidence="2">Binds 1 zinc ion per subunit.</text>
</comment>
<evidence type="ECO:0000313" key="4">
    <source>
        <dbReference type="EMBL" id="KAG8460840.1"/>
    </source>
</evidence>
<evidence type="ECO:0000313" key="5">
    <source>
        <dbReference type="Proteomes" id="UP000751190"/>
    </source>
</evidence>
<dbReference type="SMART" id="SM00947">
    <property type="entry name" value="Pro_CA"/>
    <property type="match status" value="1"/>
</dbReference>
<comment type="caution">
    <text evidence="4">The sequence shown here is derived from an EMBL/GenBank/DDBJ whole genome shotgun (WGS) entry which is preliminary data.</text>
</comment>
<keyword evidence="3" id="KW-0472">Membrane</keyword>
<evidence type="ECO:0008006" key="6">
    <source>
        <dbReference type="Google" id="ProtNLM"/>
    </source>
</evidence>
<feature type="binding site" evidence="2">
    <location>
        <position position="230"/>
    </location>
    <ligand>
        <name>Zn(2+)</name>
        <dbReference type="ChEBI" id="CHEBI:29105"/>
    </ligand>
</feature>
<dbReference type="Pfam" id="PF00484">
    <property type="entry name" value="Pro_CA"/>
    <property type="match status" value="1"/>
</dbReference>
<dbReference type="GO" id="GO:0008270">
    <property type="term" value="F:zinc ion binding"/>
    <property type="evidence" value="ECO:0007669"/>
    <property type="project" value="InterPro"/>
</dbReference>
<evidence type="ECO:0000256" key="3">
    <source>
        <dbReference type="SAM" id="Phobius"/>
    </source>
</evidence>
<feature type="binding site" evidence="2">
    <location>
        <position position="286"/>
    </location>
    <ligand>
        <name>Zn(2+)</name>
        <dbReference type="ChEBI" id="CHEBI:29105"/>
    </ligand>
</feature>
<proteinExistence type="inferred from homology"/>
<organism evidence="4 5">
    <name type="scientific">Diacronema lutheri</name>
    <name type="common">Unicellular marine alga</name>
    <name type="synonym">Monochrysis lutheri</name>
    <dbReference type="NCBI Taxonomy" id="2081491"/>
    <lineage>
        <taxon>Eukaryota</taxon>
        <taxon>Haptista</taxon>
        <taxon>Haptophyta</taxon>
        <taxon>Pavlovophyceae</taxon>
        <taxon>Pavlovales</taxon>
        <taxon>Pavlovaceae</taxon>
        <taxon>Diacronema</taxon>
    </lineage>
</organism>
<dbReference type="PANTHER" id="PTHR11002">
    <property type="entry name" value="CARBONIC ANHYDRASE"/>
    <property type="match status" value="1"/>
</dbReference>
<keyword evidence="5" id="KW-1185">Reference proteome</keyword>
<feature type="transmembrane region" description="Helical" evidence="3">
    <location>
        <begin position="75"/>
        <end position="101"/>
    </location>
</feature>
<comment type="similarity">
    <text evidence="1">Belongs to the beta-class carbonic anhydrase family.</text>
</comment>
<dbReference type="Gene3D" id="3.40.1050.10">
    <property type="entry name" value="Carbonic anhydrase"/>
    <property type="match status" value="1"/>
</dbReference>
<keyword evidence="2" id="KW-0479">Metal-binding</keyword>
<dbReference type="EMBL" id="JAGTXO010000030">
    <property type="protein sequence ID" value="KAG8460840.1"/>
    <property type="molecule type" value="Genomic_DNA"/>
</dbReference>
<evidence type="ECO:0000256" key="1">
    <source>
        <dbReference type="ARBA" id="ARBA00006217"/>
    </source>
</evidence>
<dbReference type="GO" id="GO:0004089">
    <property type="term" value="F:carbonate dehydratase activity"/>
    <property type="evidence" value="ECO:0007669"/>
    <property type="project" value="InterPro"/>
</dbReference>
<reference evidence="4" key="1">
    <citation type="submission" date="2021-05" db="EMBL/GenBank/DDBJ databases">
        <title>The genome of the haptophyte Pavlova lutheri (Diacronema luteri, Pavlovales) - a model for lipid biosynthesis in eukaryotic algae.</title>
        <authorList>
            <person name="Hulatt C.J."/>
            <person name="Posewitz M.C."/>
        </authorList>
    </citation>
    <scope>NUCLEOTIDE SEQUENCE</scope>
    <source>
        <strain evidence="4">NIVA-4/92</strain>
    </source>
</reference>
<sequence length="389" mass="40962">MPFRRRAQPTGEPIGEASVEAIVAEMAASAAEAIAVQFNETVSDVAKSFSGAPLAPMSADRGASKISLTLDTSTVVAIGVGLILLASLVVNIVAVTCLFISSRRTASSSPSSPTVQYLIAPPAAPMGEAVSPGVPASHKDAAETIRRYATTATRRRPNSELSTPTTEEAVEMHAARHAEVKAKSARDILSDLKAGNARFWTGQSTRPDFGLIERRALINGQAPKAMVLGCSDSRVPIEIVFDQGLGDVFVVRNAGNLCGEKCAGTIDYAIHHLGIKLIVVLGHQGCGAVKAAQLPTKAIMGESPKLKDMLLDMKRTLAHCSDTLERIEDPSARDRVAVIANAQAQVAKILEDPGVQKKVDGGEVLVVPAFYEITSGIVDFIERPAPAKA</sequence>
<gene>
    <name evidence="4" type="ORF">KFE25_010895</name>
</gene>
<name>A0A8J5XL49_DIALT</name>
<protein>
    <recommendedName>
        <fullName evidence="6">Carbonic anhydrase</fullName>
    </recommendedName>
</protein>
<accession>A0A8J5XL49</accession>
<dbReference type="OMA" id="CAGTIDY"/>
<feature type="binding site" evidence="2">
    <location>
        <position position="283"/>
    </location>
    <ligand>
        <name>Zn(2+)</name>
        <dbReference type="ChEBI" id="CHEBI:29105"/>
    </ligand>
</feature>
<dbReference type="InterPro" id="IPR001765">
    <property type="entry name" value="Carbonic_anhydrase"/>
</dbReference>